<dbReference type="PROSITE" id="PS51257">
    <property type="entry name" value="PROKAR_LIPOPROTEIN"/>
    <property type="match status" value="1"/>
</dbReference>
<sequence length="162" mass="16843">MLNRKFAAVAIAAGIMFGTSGCNFMSPIATMEVYTPGDGTSTDFGDIAARNIFILVTPSGQTALFGSFINQGTASTTFEYEIAGQTFSQNLQAGEKLDIGFNGKNALPISGLNQMAGSLADVTFKSGSAVVKDTIPLLDATFAEYAPLVNSINVIAPTEAPN</sequence>
<accession>A0A6J6NFR7</accession>
<dbReference type="AlphaFoldDB" id="A0A6J6NFR7"/>
<dbReference type="EMBL" id="CAEZXK010000011">
    <property type="protein sequence ID" value="CAB4685450.1"/>
    <property type="molecule type" value="Genomic_DNA"/>
</dbReference>
<reference evidence="1" key="1">
    <citation type="submission" date="2020-05" db="EMBL/GenBank/DDBJ databases">
        <authorList>
            <person name="Chiriac C."/>
            <person name="Salcher M."/>
            <person name="Ghai R."/>
            <person name="Kavagutti S V."/>
        </authorList>
    </citation>
    <scope>NUCLEOTIDE SEQUENCE</scope>
</reference>
<evidence type="ECO:0000313" key="1">
    <source>
        <dbReference type="EMBL" id="CAB4685450.1"/>
    </source>
</evidence>
<organism evidence="1">
    <name type="scientific">freshwater metagenome</name>
    <dbReference type="NCBI Taxonomy" id="449393"/>
    <lineage>
        <taxon>unclassified sequences</taxon>
        <taxon>metagenomes</taxon>
        <taxon>ecological metagenomes</taxon>
    </lineage>
</organism>
<protein>
    <submittedName>
        <fullName evidence="1">Unannotated protein</fullName>
    </submittedName>
</protein>
<proteinExistence type="predicted"/>
<name>A0A6J6NFR7_9ZZZZ</name>
<gene>
    <name evidence="1" type="ORF">UFOPK2370_00597</name>
</gene>